<evidence type="ECO:0000313" key="1">
    <source>
        <dbReference type="EMBL" id="MCB8880065.1"/>
    </source>
</evidence>
<evidence type="ECO:0008006" key="3">
    <source>
        <dbReference type="Google" id="ProtNLM"/>
    </source>
</evidence>
<keyword evidence="2" id="KW-1185">Reference proteome</keyword>
<evidence type="ECO:0000313" key="2">
    <source>
        <dbReference type="Proteomes" id="UP000721844"/>
    </source>
</evidence>
<reference evidence="1 2" key="1">
    <citation type="journal article" date="2021" name="Microorganisms">
        <title>Acidisoma silvae sp. nov. and Acidisomacellulosilytica sp. nov., Two Acidophilic Bacteria Isolated from Decaying Wood, Hydrolyzing Cellulose and Producing Poly-3-hydroxybutyrate.</title>
        <authorList>
            <person name="Mieszkin S."/>
            <person name="Pouder E."/>
            <person name="Uroz S."/>
            <person name="Simon-Colin C."/>
            <person name="Alain K."/>
        </authorList>
    </citation>
    <scope>NUCLEOTIDE SEQUENCE [LARGE SCALE GENOMIC DNA]</scope>
    <source>
        <strain evidence="1 2">HW T5.17</strain>
    </source>
</reference>
<dbReference type="AlphaFoldDB" id="A0A964E2W3"/>
<accession>A0A964E2W3</accession>
<dbReference type="EMBL" id="JAESVA010000002">
    <property type="protein sequence ID" value="MCB8880065.1"/>
    <property type="molecule type" value="Genomic_DNA"/>
</dbReference>
<protein>
    <recommendedName>
        <fullName evidence="3">DNA-binding protein</fullName>
    </recommendedName>
</protein>
<comment type="caution">
    <text evidence="1">The sequence shown here is derived from an EMBL/GenBank/DDBJ whole genome shotgun (WGS) entry which is preliminary data.</text>
</comment>
<dbReference type="Proteomes" id="UP000721844">
    <property type="component" value="Unassembled WGS sequence"/>
</dbReference>
<gene>
    <name evidence="1" type="ORF">ACELLULO517_07450</name>
</gene>
<organism evidence="1 2">
    <name type="scientific">Acidisoma cellulosilyticum</name>
    <dbReference type="NCBI Taxonomy" id="2802395"/>
    <lineage>
        <taxon>Bacteria</taxon>
        <taxon>Pseudomonadati</taxon>
        <taxon>Pseudomonadota</taxon>
        <taxon>Alphaproteobacteria</taxon>
        <taxon>Acetobacterales</taxon>
        <taxon>Acidocellaceae</taxon>
        <taxon>Acidisoma</taxon>
    </lineage>
</organism>
<sequence length="89" mass="10138">MADEKWLNAAETAKRMGLRVDQLSRYVRDGKLPEPSYRFGPKSPRWDVDELDASMGVTQVSRKRNVVMPSGLANAILARHQARRQKTAR</sequence>
<proteinExistence type="predicted"/>
<name>A0A964E2W3_9PROT</name>
<dbReference type="RefSeq" id="WP_227306673.1">
    <property type="nucleotide sequence ID" value="NZ_JAESVA010000002.1"/>
</dbReference>